<organism evidence="1 2">
    <name type="scientific">Nocardia arthritidis</name>
    <dbReference type="NCBI Taxonomy" id="228602"/>
    <lineage>
        <taxon>Bacteria</taxon>
        <taxon>Bacillati</taxon>
        <taxon>Actinomycetota</taxon>
        <taxon>Actinomycetes</taxon>
        <taxon>Mycobacteriales</taxon>
        <taxon>Nocardiaceae</taxon>
        <taxon>Nocardia</taxon>
    </lineage>
</organism>
<evidence type="ECO:0000313" key="2">
    <source>
        <dbReference type="Proteomes" id="UP000503540"/>
    </source>
</evidence>
<dbReference type="AlphaFoldDB" id="A0A6G9YER7"/>
<protein>
    <recommendedName>
        <fullName evidence="3">DUF2398 family protein</fullName>
    </recommendedName>
</protein>
<evidence type="ECO:0008006" key="3">
    <source>
        <dbReference type="Google" id="ProtNLM"/>
    </source>
</evidence>
<evidence type="ECO:0000313" key="1">
    <source>
        <dbReference type="EMBL" id="QIS11493.1"/>
    </source>
</evidence>
<dbReference type="RefSeq" id="WP_167474293.1">
    <property type="nucleotide sequence ID" value="NZ_CP046172.1"/>
</dbReference>
<dbReference type="EMBL" id="CP046172">
    <property type="protein sequence ID" value="QIS11493.1"/>
    <property type="molecule type" value="Genomic_DNA"/>
</dbReference>
<name>A0A6G9YER7_9NOCA</name>
<reference evidence="1 2" key="1">
    <citation type="journal article" date="2019" name="ACS Chem. Biol.">
        <title>Identification and Mobilization of a Cryptic Antibiotic Biosynthesis Gene Locus from a Human-Pathogenic Nocardia Isolate.</title>
        <authorList>
            <person name="Herisse M."/>
            <person name="Ishida K."/>
            <person name="Porter J.L."/>
            <person name="Howden B."/>
            <person name="Hertweck C."/>
            <person name="Stinear T.P."/>
            <person name="Pidot S.J."/>
        </authorList>
    </citation>
    <scope>NUCLEOTIDE SEQUENCE [LARGE SCALE GENOMIC DNA]</scope>
    <source>
        <strain evidence="1 2">AUSMDU00012717</strain>
    </source>
</reference>
<dbReference type="KEGG" id="nah:F5544_18095"/>
<accession>A0A6G9YER7</accession>
<proteinExistence type="predicted"/>
<sequence length="243" mass="26797">MNSADISDAARLLRYAFGPKERPAPGSQYRILLDRYRTDVGFAEIVGRIADGLALDIHTATQLGLLISGRAEGPFAVNLDSCGLPIRSGDGRLQDRRCFGLVLVALAAYAYPNGEALADTVNPTVRRGELERFLDRRIAALVERPPGSDEMEQQLGAAAGIWMDLPEVLPGQRGGVLRNCRRWYVNHLLAFLVEQGRARREPTLDDEHGEAYVLNDRFRIGLAEMSGALMPEAWQELGEAEEP</sequence>
<gene>
    <name evidence="1" type="ORF">F5544_18095</name>
</gene>
<dbReference type="Proteomes" id="UP000503540">
    <property type="component" value="Chromosome"/>
</dbReference>
<keyword evidence="2" id="KW-1185">Reference proteome</keyword>